<protein>
    <submittedName>
        <fullName evidence="8">Biopolymer transport protein ExbD/TolR</fullName>
    </submittedName>
</protein>
<evidence type="ECO:0000256" key="7">
    <source>
        <dbReference type="RuleBase" id="RU003879"/>
    </source>
</evidence>
<organism evidence="8 9">
    <name type="scientific">Salegentibacter echinorum</name>
    <dbReference type="NCBI Taxonomy" id="1073325"/>
    <lineage>
        <taxon>Bacteria</taxon>
        <taxon>Pseudomonadati</taxon>
        <taxon>Bacteroidota</taxon>
        <taxon>Flavobacteriia</taxon>
        <taxon>Flavobacteriales</taxon>
        <taxon>Flavobacteriaceae</taxon>
        <taxon>Salegentibacter</taxon>
    </lineage>
</organism>
<dbReference type="GO" id="GO:0022857">
    <property type="term" value="F:transmembrane transporter activity"/>
    <property type="evidence" value="ECO:0007669"/>
    <property type="project" value="InterPro"/>
</dbReference>
<accession>A0A1M5ENJ0</accession>
<comment type="subcellular location">
    <subcellularLocation>
        <location evidence="1">Cell membrane</location>
        <topology evidence="1">Single-pass membrane protein</topology>
    </subcellularLocation>
    <subcellularLocation>
        <location evidence="7">Cell membrane</location>
        <topology evidence="7">Single-pass type II membrane protein</topology>
    </subcellularLocation>
</comment>
<evidence type="ECO:0000256" key="1">
    <source>
        <dbReference type="ARBA" id="ARBA00004162"/>
    </source>
</evidence>
<reference evidence="9" key="1">
    <citation type="submission" date="2016-11" db="EMBL/GenBank/DDBJ databases">
        <authorList>
            <person name="Varghese N."/>
            <person name="Submissions S."/>
        </authorList>
    </citation>
    <scope>NUCLEOTIDE SEQUENCE [LARGE SCALE GENOMIC DNA]</scope>
    <source>
        <strain evidence="9">DSM 24579</strain>
    </source>
</reference>
<evidence type="ECO:0000256" key="4">
    <source>
        <dbReference type="ARBA" id="ARBA00022692"/>
    </source>
</evidence>
<dbReference type="Pfam" id="PF02472">
    <property type="entry name" value="ExbD"/>
    <property type="match status" value="1"/>
</dbReference>
<gene>
    <name evidence="8" type="ORF">SAMN05444483_102448</name>
</gene>
<sequence>MARREAPEVNAGSMADIAFLLLIFFLVTTTIETDTGISRKLPPWQPEEQEPPTIKQRNIFQVVVNSNNDLLVEDEEMEIEELRQAALEFLDNGAGSGDEACDFCQGAKDPNSSVNPQKAIISLVNNRGTEYGTYIAVQNELVAAYNELRDREAERLYGTSFTSMESRYNDARTSEGDKETLKERIELIKDMIPQKLSEAEPKS</sequence>
<name>A0A1M5ENJ0_SALEC</name>
<keyword evidence="4 7" id="KW-0812">Transmembrane</keyword>
<evidence type="ECO:0000256" key="6">
    <source>
        <dbReference type="ARBA" id="ARBA00023136"/>
    </source>
</evidence>
<dbReference type="OrthoDB" id="9801500at2"/>
<dbReference type="AlphaFoldDB" id="A0A1M5ENJ0"/>
<dbReference type="GO" id="GO:0015031">
    <property type="term" value="P:protein transport"/>
    <property type="evidence" value="ECO:0007669"/>
    <property type="project" value="UniProtKB-KW"/>
</dbReference>
<evidence type="ECO:0000256" key="3">
    <source>
        <dbReference type="ARBA" id="ARBA00022475"/>
    </source>
</evidence>
<keyword evidence="3" id="KW-1003">Cell membrane</keyword>
<dbReference type="PANTHER" id="PTHR30558">
    <property type="entry name" value="EXBD MEMBRANE COMPONENT OF PMF-DRIVEN MACROMOLECULE IMPORT SYSTEM"/>
    <property type="match status" value="1"/>
</dbReference>
<dbReference type="GO" id="GO:0005886">
    <property type="term" value="C:plasma membrane"/>
    <property type="evidence" value="ECO:0007669"/>
    <property type="project" value="UniProtKB-SubCell"/>
</dbReference>
<evidence type="ECO:0000313" key="8">
    <source>
        <dbReference type="EMBL" id="SHF80775.1"/>
    </source>
</evidence>
<dbReference type="EMBL" id="FQVT01000002">
    <property type="protein sequence ID" value="SHF80775.1"/>
    <property type="molecule type" value="Genomic_DNA"/>
</dbReference>
<proteinExistence type="inferred from homology"/>
<dbReference type="PANTHER" id="PTHR30558:SF3">
    <property type="entry name" value="BIOPOLYMER TRANSPORT PROTEIN EXBD-RELATED"/>
    <property type="match status" value="1"/>
</dbReference>
<comment type="similarity">
    <text evidence="2 7">Belongs to the ExbD/TolR family.</text>
</comment>
<dbReference type="RefSeq" id="WP_072877688.1">
    <property type="nucleotide sequence ID" value="NZ_FQVT01000002.1"/>
</dbReference>
<dbReference type="InterPro" id="IPR003400">
    <property type="entry name" value="ExbD"/>
</dbReference>
<evidence type="ECO:0000256" key="5">
    <source>
        <dbReference type="ARBA" id="ARBA00022989"/>
    </source>
</evidence>
<keyword evidence="7" id="KW-0813">Transport</keyword>
<keyword evidence="5" id="KW-1133">Transmembrane helix</keyword>
<dbReference type="STRING" id="1073325.SAMN05444483_102448"/>
<evidence type="ECO:0000256" key="2">
    <source>
        <dbReference type="ARBA" id="ARBA00005811"/>
    </source>
</evidence>
<evidence type="ECO:0000313" key="9">
    <source>
        <dbReference type="Proteomes" id="UP000183945"/>
    </source>
</evidence>
<keyword evidence="6" id="KW-0472">Membrane</keyword>
<keyword evidence="9" id="KW-1185">Reference proteome</keyword>
<dbReference type="Proteomes" id="UP000183945">
    <property type="component" value="Unassembled WGS sequence"/>
</dbReference>
<keyword evidence="7" id="KW-0653">Protein transport</keyword>